<dbReference type="GO" id="GO:0060090">
    <property type="term" value="F:molecular adaptor activity"/>
    <property type="evidence" value="ECO:0007669"/>
    <property type="project" value="InterPro"/>
</dbReference>
<accession>A0AAV7ZII0</accession>
<dbReference type="AlphaFoldDB" id="A0AAV7ZII0"/>
<proteinExistence type="predicted"/>
<name>A0AAV7ZII0_9EUKA</name>
<dbReference type="Proteomes" id="UP001150062">
    <property type="component" value="Unassembled WGS sequence"/>
</dbReference>
<feature type="region of interest" description="Disordered" evidence="1">
    <location>
        <begin position="75"/>
        <end position="96"/>
    </location>
</feature>
<sequence>MLNSRALVELLRSFKTNEIESTCLTTLDGTLFASSGDRDMNSLLSSISSSIWDYTEQSFSENILEKKKDELNLELQKEKEENEEKEEKKEEKDEKEEFSLKTMLLENENGQILISRVRSLLVIFVIKNCLEMGVVFKKMDALKEVLNPVLKKVGL</sequence>
<reference evidence="3" key="1">
    <citation type="submission" date="2022-08" db="EMBL/GenBank/DDBJ databases">
        <title>Novel sulfate-reducing endosymbionts in the free-living metamonad Anaeramoeba.</title>
        <authorList>
            <person name="Jerlstrom-Hultqvist J."/>
            <person name="Cepicka I."/>
            <person name="Gallot-Lavallee L."/>
            <person name="Salas-Leiva D."/>
            <person name="Curtis B.A."/>
            <person name="Zahonova K."/>
            <person name="Pipaliya S."/>
            <person name="Dacks J."/>
            <person name="Roger A.J."/>
        </authorList>
    </citation>
    <scope>NUCLEOTIDE SEQUENCE</scope>
    <source>
        <strain evidence="3">Schooner1</strain>
    </source>
</reference>
<comment type="caution">
    <text evidence="2">The sequence shown here is derived from an EMBL/GenBank/DDBJ whole genome shotgun (WGS) entry which is preliminary data.</text>
</comment>
<protein>
    <submittedName>
        <fullName evidence="2">Ragulator complex protein lamtor2</fullName>
    </submittedName>
</protein>
<evidence type="ECO:0000313" key="4">
    <source>
        <dbReference type="Proteomes" id="UP001146793"/>
    </source>
</evidence>
<dbReference type="EMBL" id="JANTQA010000032">
    <property type="protein sequence ID" value="KAJ3440237.1"/>
    <property type="molecule type" value="Genomic_DNA"/>
</dbReference>
<organism evidence="2 4">
    <name type="scientific">Anaeramoeba flamelloides</name>
    <dbReference type="NCBI Taxonomy" id="1746091"/>
    <lineage>
        <taxon>Eukaryota</taxon>
        <taxon>Metamonada</taxon>
        <taxon>Anaeramoebidae</taxon>
        <taxon>Anaeramoeba</taxon>
    </lineage>
</organism>
<evidence type="ECO:0000313" key="2">
    <source>
        <dbReference type="EMBL" id="KAJ3440237.1"/>
    </source>
</evidence>
<evidence type="ECO:0000313" key="3">
    <source>
        <dbReference type="EMBL" id="KAJ6227115.1"/>
    </source>
</evidence>
<dbReference type="GO" id="GO:0032008">
    <property type="term" value="P:positive regulation of TOR signaling"/>
    <property type="evidence" value="ECO:0007669"/>
    <property type="project" value="InterPro"/>
</dbReference>
<dbReference type="Gene3D" id="3.30.450.30">
    <property type="entry name" value="Dynein light chain 2a, cytoplasmic"/>
    <property type="match status" value="1"/>
</dbReference>
<gene>
    <name evidence="2" type="ORF">M0812_16293</name>
    <name evidence="3" type="ORF">M0813_10269</name>
</gene>
<dbReference type="EMBL" id="JAOAOG010000338">
    <property type="protein sequence ID" value="KAJ6227115.1"/>
    <property type="molecule type" value="Genomic_DNA"/>
</dbReference>
<keyword evidence="5" id="KW-1185">Reference proteome</keyword>
<dbReference type="InterPro" id="IPR037587">
    <property type="entry name" value="LAMTOR2-like"/>
</dbReference>
<dbReference type="PANTHER" id="PTHR13323">
    <property type="entry name" value="LATE ENDOSOMAL/LYSOSOMAL MP1 INTERACTING PROTEIN"/>
    <property type="match status" value="1"/>
</dbReference>
<evidence type="ECO:0000313" key="5">
    <source>
        <dbReference type="Proteomes" id="UP001150062"/>
    </source>
</evidence>
<evidence type="ECO:0000256" key="1">
    <source>
        <dbReference type="SAM" id="MobiDB-lite"/>
    </source>
</evidence>
<dbReference type="GO" id="GO:0005085">
    <property type="term" value="F:guanyl-nucleotide exchange factor activity"/>
    <property type="evidence" value="ECO:0007669"/>
    <property type="project" value="InterPro"/>
</dbReference>
<reference evidence="2" key="2">
    <citation type="submission" date="2022-08" db="EMBL/GenBank/DDBJ databases">
        <title>Novel sulphate-reducing endosymbionts in the free-living metamonad Anaeramoeba.</title>
        <authorList>
            <person name="Jerlstrom-Hultqvist J."/>
            <person name="Cepicka I."/>
            <person name="Gallot-Lavallee L."/>
            <person name="Salas-Leiva D."/>
            <person name="Curtis B.A."/>
            <person name="Zahonova K."/>
            <person name="Pipaliya S."/>
            <person name="Dacks J."/>
            <person name="Roger A.J."/>
        </authorList>
    </citation>
    <scope>NUCLEOTIDE SEQUENCE</scope>
    <source>
        <strain evidence="2">Busselton2</strain>
    </source>
</reference>
<dbReference type="Proteomes" id="UP001146793">
    <property type="component" value="Unassembled WGS sequence"/>
</dbReference>